<dbReference type="GO" id="GO:0003700">
    <property type="term" value="F:DNA-binding transcription factor activity"/>
    <property type="evidence" value="ECO:0007669"/>
    <property type="project" value="InterPro"/>
</dbReference>
<evidence type="ECO:0000259" key="3">
    <source>
        <dbReference type="PROSITE" id="PS01124"/>
    </source>
</evidence>
<dbReference type="InterPro" id="IPR009057">
    <property type="entry name" value="Homeodomain-like_sf"/>
</dbReference>
<dbReference type="Proteomes" id="UP000009874">
    <property type="component" value="Unassembled WGS sequence"/>
</dbReference>
<dbReference type="InterPro" id="IPR018060">
    <property type="entry name" value="HTH_AraC"/>
</dbReference>
<protein>
    <recommendedName>
        <fullName evidence="3">HTH araC/xylS-type domain-containing protein</fullName>
    </recommendedName>
</protein>
<dbReference type="GO" id="GO:0043565">
    <property type="term" value="F:sequence-specific DNA binding"/>
    <property type="evidence" value="ECO:0007669"/>
    <property type="project" value="InterPro"/>
</dbReference>
<dbReference type="EMBL" id="AGZI01000049">
    <property type="protein sequence ID" value="EKU80697.1"/>
    <property type="molecule type" value="Genomic_DNA"/>
</dbReference>
<dbReference type="eggNOG" id="COG2207">
    <property type="taxonomic scope" value="Bacteria"/>
</dbReference>
<keyword evidence="2" id="KW-0804">Transcription</keyword>
<dbReference type="RefSeq" id="WP_005669132.1">
    <property type="nucleotide sequence ID" value="NZ_JH992924.1"/>
</dbReference>
<name>K9DPI7_9BURK</name>
<dbReference type="PROSITE" id="PS01124">
    <property type="entry name" value="HTH_ARAC_FAMILY_2"/>
    <property type="match status" value="1"/>
</dbReference>
<sequence length="88" mass="9650">MIATLISPSAITTAPTKKLALSDARKAVISAISRSSAASARVGCESSFHFNRAFKRFFGRSPRQEARDVKSAFSLLPPTRIREQPDRD</sequence>
<comment type="caution">
    <text evidence="4">The sequence shown here is derived from an EMBL/GenBank/DDBJ whole genome shotgun (WGS) entry which is preliminary data.</text>
</comment>
<dbReference type="SUPFAM" id="SSF46689">
    <property type="entry name" value="Homeodomain-like"/>
    <property type="match status" value="1"/>
</dbReference>
<evidence type="ECO:0000313" key="4">
    <source>
        <dbReference type="EMBL" id="EKU80697.1"/>
    </source>
</evidence>
<proteinExistence type="predicted"/>
<dbReference type="AlphaFoldDB" id="K9DPI7"/>
<evidence type="ECO:0000256" key="1">
    <source>
        <dbReference type="ARBA" id="ARBA00023015"/>
    </source>
</evidence>
<organism evidence="4 5">
    <name type="scientific">Massilia timonae CCUG 45783</name>
    <dbReference type="NCBI Taxonomy" id="883126"/>
    <lineage>
        <taxon>Bacteria</taxon>
        <taxon>Pseudomonadati</taxon>
        <taxon>Pseudomonadota</taxon>
        <taxon>Betaproteobacteria</taxon>
        <taxon>Burkholderiales</taxon>
        <taxon>Oxalobacteraceae</taxon>
        <taxon>Telluria group</taxon>
        <taxon>Massilia</taxon>
    </lineage>
</organism>
<keyword evidence="1" id="KW-0805">Transcription regulation</keyword>
<reference evidence="4 5" key="1">
    <citation type="submission" date="2012-09" db="EMBL/GenBank/DDBJ databases">
        <title>The Genome Sequence of Massilia timonae CCUG 45783.</title>
        <authorList>
            <consortium name="The Broad Institute Genome Sequencing Platform"/>
            <person name="Earl A."/>
            <person name="Ward D."/>
            <person name="Feldgarden M."/>
            <person name="Gevers D."/>
            <person name="Huys G."/>
            <person name="Walker B."/>
            <person name="Young S.K."/>
            <person name="Zeng Q."/>
            <person name="Gargeya S."/>
            <person name="Fitzgerald M."/>
            <person name="Haas B."/>
            <person name="Abouelleil A."/>
            <person name="Alvarado L."/>
            <person name="Arachchi H.M."/>
            <person name="Berlin A.M."/>
            <person name="Chapman S.B."/>
            <person name="Goldberg J."/>
            <person name="Griggs A."/>
            <person name="Gujja S."/>
            <person name="Hansen M."/>
            <person name="Howarth C."/>
            <person name="Imamovic A."/>
            <person name="Larimer J."/>
            <person name="McCowen C."/>
            <person name="Montmayeur A."/>
            <person name="Murphy C."/>
            <person name="Neiman D."/>
            <person name="Pearson M."/>
            <person name="Priest M."/>
            <person name="Roberts A."/>
            <person name="Saif S."/>
            <person name="Shea T."/>
            <person name="Sisk P."/>
            <person name="Sykes S."/>
            <person name="Wortman J."/>
            <person name="Nusbaum C."/>
            <person name="Birren B."/>
        </authorList>
    </citation>
    <scope>NUCLEOTIDE SEQUENCE [LARGE SCALE GENOMIC DNA]</scope>
    <source>
        <strain evidence="4 5">CCUG 45783</strain>
    </source>
</reference>
<keyword evidence="5" id="KW-1185">Reference proteome</keyword>
<gene>
    <name evidence="4" type="ORF">HMPREF9710_03864</name>
</gene>
<dbReference type="PATRIC" id="fig|883126.3.peg.3889"/>
<dbReference type="Gene3D" id="1.10.10.60">
    <property type="entry name" value="Homeodomain-like"/>
    <property type="match status" value="1"/>
</dbReference>
<dbReference type="HOGENOM" id="CLU_2465420_0_0_4"/>
<evidence type="ECO:0000256" key="2">
    <source>
        <dbReference type="ARBA" id="ARBA00023163"/>
    </source>
</evidence>
<feature type="domain" description="HTH araC/xylS-type" evidence="3">
    <location>
        <begin position="21"/>
        <end position="68"/>
    </location>
</feature>
<accession>K9DPI7</accession>
<evidence type="ECO:0000313" key="5">
    <source>
        <dbReference type="Proteomes" id="UP000009874"/>
    </source>
</evidence>